<dbReference type="AlphaFoldDB" id="A0A9D1CYE8"/>
<sequence length="260" mass="30462">MEIKPFNKDISGFKNEDEFMRYLNGRRVCDLSLLFDDLFFYLFGEVNPDSVISCRINFNKQKSDIFVKIGGTEKGISIKKGIKNSVHIEKLDRFISFLRSIGFGDPVIQEVCLFHYGDGTIDGSGSKRVSSLEYKDIHQDKLDMINFYFNQDDVIREAARRFVLLGNNSKDEIDALIYGTVDDFIWITPSEITEAIMHNRDIERTGLGFGSLFYQPLNRCLNYNSKYESYRDYIQIKWYHLSDDIIWAMNERFKRKHRLG</sequence>
<organism evidence="1 2">
    <name type="scientific">Candidatus Coprosoma intestinipullorum</name>
    <dbReference type="NCBI Taxonomy" id="2840752"/>
    <lineage>
        <taxon>Bacteria</taxon>
        <taxon>Bacillati</taxon>
        <taxon>Bacillota</taxon>
        <taxon>Bacillota incertae sedis</taxon>
        <taxon>Candidatus Coprosoma</taxon>
    </lineage>
</organism>
<dbReference type="EMBL" id="DVFV01000067">
    <property type="protein sequence ID" value="HIQ90677.1"/>
    <property type="molecule type" value="Genomic_DNA"/>
</dbReference>
<name>A0A9D1CYE8_9FIRM</name>
<evidence type="ECO:0000313" key="2">
    <source>
        <dbReference type="Proteomes" id="UP000886786"/>
    </source>
</evidence>
<comment type="caution">
    <text evidence="1">The sequence shown here is derived from an EMBL/GenBank/DDBJ whole genome shotgun (WGS) entry which is preliminary data.</text>
</comment>
<reference evidence="1" key="1">
    <citation type="submission" date="2020-10" db="EMBL/GenBank/DDBJ databases">
        <authorList>
            <person name="Gilroy R."/>
        </authorList>
    </citation>
    <scope>NUCLEOTIDE SEQUENCE</scope>
    <source>
        <strain evidence="1">CHK147-3167</strain>
    </source>
</reference>
<gene>
    <name evidence="1" type="ORF">IAB27_03500</name>
</gene>
<accession>A0A9D1CYE8</accession>
<dbReference type="Proteomes" id="UP000886786">
    <property type="component" value="Unassembled WGS sequence"/>
</dbReference>
<protein>
    <submittedName>
        <fullName evidence="1">Uncharacterized protein</fullName>
    </submittedName>
</protein>
<proteinExistence type="predicted"/>
<evidence type="ECO:0000313" key="1">
    <source>
        <dbReference type="EMBL" id="HIQ90677.1"/>
    </source>
</evidence>
<reference evidence="1" key="2">
    <citation type="journal article" date="2021" name="PeerJ">
        <title>Extensive microbial diversity within the chicken gut microbiome revealed by metagenomics and culture.</title>
        <authorList>
            <person name="Gilroy R."/>
            <person name="Ravi A."/>
            <person name="Getino M."/>
            <person name="Pursley I."/>
            <person name="Horton D.L."/>
            <person name="Alikhan N.F."/>
            <person name="Baker D."/>
            <person name="Gharbi K."/>
            <person name="Hall N."/>
            <person name="Watson M."/>
            <person name="Adriaenssens E.M."/>
            <person name="Foster-Nyarko E."/>
            <person name="Jarju S."/>
            <person name="Secka A."/>
            <person name="Antonio M."/>
            <person name="Oren A."/>
            <person name="Chaudhuri R.R."/>
            <person name="La Ragione R."/>
            <person name="Hildebrand F."/>
            <person name="Pallen M.J."/>
        </authorList>
    </citation>
    <scope>NUCLEOTIDE SEQUENCE</scope>
    <source>
        <strain evidence="1">CHK147-3167</strain>
    </source>
</reference>